<keyword evidence="9" id="KW-1185">Reference proteome</keyword>
<comment type="similarity">
    <text evidence="1">Belongs to the glycosyl hydrolase 39 family.</text>
</comment>
<evidence type="ECO:0000313" key="8">
    <source>
        <dbReference type="EMBL" id="KAH3707963.1"/>
    </source>
</evidence>
<evidence type="ECO:0000259" key="6">
    <source>
        <dbReference type="Pfam" id="PF01229"/>
    </source>
</evidence>
<dbReference type="GO" id="GO:0005975">
    <property type="term" value="P:carbohydrate metabolic process"/>
    <property type="evidence" value="ECO:0007669"/>
    <property type="project" value="InterPro"/>
</dbReference>
<dbReference type="PANTHER" id="PTHR12631:SF8">
    <property type="entry name" value="ALPHA-L-IDURONIDASE"/>
    <property type="match status" value="1"/>
</dbReference>
<dbReference type="SUPFAM" id="SSF49265">
    <property type="entry name" value="Fibronectin type III"/>
    <property type="match status" value="1"/>
</dbReference>
<feature type="chain" id="PRO_5039357877" description="Alpha-L-iduronidase" evidence="5">
    <location>
        <begin position="21"/>
        <end position="658"/>
    </location>
</feature>
<dbReference type="Pfam" id="PF21200">
    <property type="entry name" value="Glyco_hydro_39_C"/>
    <property type="match status" value="1"/>
</dbReference>
<protein>
    <recommendedName>
        <fullName evidence="10">Alpha-L-iduronidase</fullName>
    </recommendedName>
</protein>
<dbReference type="OrthoDB" id="15153at2759"/>
<reference evidence="8" key="2">
    <citation type="submission" date="2020-11" db="EMBL/GenBank/DDBJ databases">
        <authorList>
            <person name="McCartney M.A."/>
            <person name="Auch B."/>
            <person name="Kono T."/>
            <person name="Mallez S."/>
            <person name="Becker A."/>
            <person name="Gohl D.M."/>
            <person name="Silverstein K.A.T."/>
            <person name="Koren S."/>
            <person name="Bechman K.B."/>
            <person name="Herman A."/>
            <person name="Abrahante J.E."/>
            <person name="Garbe J."/>
        </authorList>
    </citation>
    <scope>NUCLEOTIDE SEQUENCE</scope>
    <source>
        <strain evidence="8">Duluth1</strain>
        <tissue evidence="8">Whole animal</tissue>
    </source>
</reference>
<dbReference type="Gene3D" id="2.60.40.10">
    <property type="entry name" value="Immunoglobulins"/>
    <property type="match status" value="1"/>
</dbReference>
<dbReference type="Gene3D" id="3.20.20.80">
    <property type="entry name" value="Glycosidases"/>
    <property type="match status" value="1"/>
</dbReference>
<dbReference type="SUPFAM" id="SSF51011">
    <property type="entry name" value="Glycosyl hydrolase domain"/>
    <property type="match status" value="1"/>
</dbReference>
<dbReference type="PROSITE" id="PS01027">
    <property type="entry name" value="GLYCOSYL_HYDROL_F39"/>
    <property type="match status" value="1"/>
</dbReference>
<dbReference type="InterPro" id="IPR013783">
    <property type="entry name" value="Ig-like_fold"/>
</dbReference>
<reference evidence="8" key="1">
    <citation type="journal article" date="2019" name="bioRxiv">
        <title>The Genome of the Zebra Mussel, Dreissena polymorpha: A Resource for Invasive Species Research.</title>
        <authorList>
            <person name="McCartney M.A."/>
            <person name="Auch B."/>
            <person name="Kono T."/>
            <person name="Mallez S."/>
            <person name="Zhang Y."/>
            <person name="Obille A."/>
            <person name="Becker A."/>
            <person name="Abrahante J.E."/>
            <person name="Garbe J."/>
            <person name="Badalamenti J.P."/>
            <person name="Herman A."/>
            <person name="Mangelson H."/>
            <person name="Liachko I."/>
            <person name="Sullivan S."/>
            <person name="Sone E.D."/>
            <person name="Koren S."/>
            <person name="Silverstein K.A.T."/>
            <person name="Beckman K.B."/>
            <person name="Gohl D.M."/>
        </authorList>
    </citation>
    <scope>NUCLEOTIDE SEQUENCE</scope>
    <source>
        <strain evidence="8">Duluth1</strain>
        <tissue evidence="8">Whole animal</tissue>
    </source>
</reference>
<dbReference type="Proteomes" id="UP000828390">
    <property type="component" value="Unassembled WGS sequence"/>
</dbReference>
<keyword evidence="2" id="KW-0378">Hydrolase</keyword>
<evidence type="ECO:0000256" key="3">
    <source>
        <dbReference type="ARBA" id="ARBA00023295"/>
    </source>
</evidence>
<dbReference type="GO" id="GO:0003940">
    <property type="term" value="F:L-iduronidase activity"/>
    <property type="evidence" value="ECO:0007669"/>
    <property type="project" value="TreeGrafter"/>
</dbReference>
<dbReference type="EMBL" id="JAIWYP010000014">
    <property type="protein sequence ID" value="KAH3707963.1"/>
    <property type="molecule type" value="Genomic_DNA"/>
</dbReference>
<dbReference type="InterPro" id="IPR049165">
    <property type="entry name" value="GH39_as"/>
</dbReference>
<dbReference type="InterPro" id="IPR000514">
    <property type="entry name" value="Glyco_hydro_39"/>
</dbReference>
<evidence type="ECO:0000256" key="1">
    <source>
        <dbReference type="ARBA" id="ARBA00008875"/>
    </source>
</evidence>
<dbReference type="InterPro" id="IPR049167">
    <property type="entry name" value="GH39_C"/>
</dbReference>
<feature type="active site" description="Proton donor" evidence="4">
    <location>
        <position position="174"/>
    </location>
</feature>
<sequence>MRILMVVSLCLKVINNLVAGVQIHVRTSEAVGPLRHFWQSTGFCPPLPHMDAAAFDLSHDMQYNIAMIGSMPRSGIEQVRIHWLLDLITVTSLPPFKPPIYNFTSLDSLIDLLYANGMRPGFELMGNPSGLFKDFEDKTSLMMWKDLVTQTAQRYIDQYGVGWVSQWNFESWNEPDCRDFDNVNMTVQGFLNYYDACSEGLKAASLDLKLGGPGDGCHGTLYSDALLQHIVNGTNYFTGETGIRLDFLSYHKKGDGSSYKILEDEISLMDSISNRFPTLADKPFFNDEADPLVGWSQDEEWRADSTYAAIVAKVINQHQKAFISNPQPRIHNYQLLSNDNAFLSWFPHQYTQRTLLARFQMNNTSPPHTHFFQKPVYNVMALLSMLGEIEVQSKITYTNGEDLNTPLGVLASTHTPVTNHTADSWQTTVLIYMSNDTGPQTDKAYVYLSMDIEPPSWASRELHMVGWWLDNTLGNSYKLWDEAGRPPYPTLELQHQMRTISNSPPIFNQPVQPGNQFIGKFFIQEPAVVVVHVCSKADAPPDQPNNVNILNITSGQILLTWSDKCLNSRCILNYEVAYSVDDTNYTTIDPGYGLAYSTSFVYQPTTLQGVAPDNQVIGFYKVRALDYSGRYSEYSLPQQYPSSGKVKRGYHRNHCQGL</sequence>
<dbReference type="SUPFAM" id="SSF51445">
    <property type="entry name" value="(Trans)glycosidases"/>
    <property type="match status" value="1"/>
</dbReference>
<dbReference type="InterPro" id="IPR051923">
    <property type="entry name" value="Glycosyl_Hydrolase_39"/>
</dbReference>
<evidence type="ECO:0000256" key="5">
    <source>
        <dbReference type="SAM" id="SignalP"/>
    </source>
</evidence>
<dbReference type="AlphaFoldDB" id="A0A9D3YV63"/>
<accession>A0A9D3YV63</accession>
<dbReference type="PANTHER" id="PTHR12631">
    <property type="entry name" value="ALPHA-L-IDURONIDASE"/>
    <property type="match status" value="1"/>
</dbReference>
<evidence type="ECO:0008006" key="10">
    <source>
        <dbReference type="Google" id="ProtNLM"/>
    </source>
</evidence>
<name>A0A9D3YV63_DREPO</name>
<evidence type="ECO:0000256" key="4">
    <source>
        <dbReference type="PIRSR" id="PIRSR600514-1"/>
    </source>
</evidence>
<feature type="domain" description="Glycosyl hydrolases family 39 N-terminal catalytic" evidence="6">
    <location>
        <begin position="22"/>
        <end position="502"/>
    </location>
</feature>
<feature type="signal peptide" evidence="5">
    <location>
        <begin position="1"/>
        <end position="20"/>
    </location>
</feature>
<dbReference type="InterPro" id="IPR036116">
    <property type="entry name" value="FN3_sf"/>
</dbReference>
<evidence type="ECO:0000313" key="9">
    <source>
        <dbReference type="Proteomes" id="UP000828390"/>
    </source>
</evidence>
<dbReference type="Pfam" id="PF01229">
    <property type="entry name" value="Glyco_hydro_39"/>
    <property type="match status" value="1"/>
</dbReference>
<keyword evidence="5" id="KW-0732">Signal</keyword>
<organism evidence="8 9">
    <name type="scientific">Dreissena polymorpha</name>
    <name type="common">Zebra mussel</name>
    <name type="synonym">Mytilus polymorpha</name>
    <dbReference type="NCBI Taxonomy" id="45954"/>
    <lineage>
        <taxon>Eukaryota</taxon>
        <taxon>Metazoa</taxon>
        <taxon>Spiralia</taxon>
        <taxon>Lophotrochozoa</taxon>
        <taxon>Mollusca</taxon>
        <taxon>Bivalvia</taxon>
        <taxon>Autobranchia</taxon>
        <taxon>Heteroconchia</taxon>
        <taxon>Euheterodonta</taxon>
        <taxon>Imparidentia</taxon>
        <taxon>Neoheterodontei</taxon>
        <taxon>Myida</taxon>
        <taxon>Dreissenoidea</taxon>
        <taxon>Dreissenidae</taxon>
        <taxon>Dreissena</taxon>
    </lineage>
</organism>
<evidence type="ECO:0000259" key="7">
    <source>
        <dbReference type="Pfam" id="PF21200"/>
    </source>
</evidence>
<feature type="domain" description="Alpha-L-iduronidase C-terminal" evidence="7">
    <location>
        <begin position="547"/>
        <end position="641"/>
    </location>
</feature>
<gene>
    <name evidence="8" type="ORF">DPMN_067384</name>
</gene>
<evidence type="ECO:0000256" key="2">
    <source>
        <dbReference type="ARBA" id="ARBA00022801"/>
    </source>
</evidence>
<keyword evidence="3" id="KW-0326">Glycosidase</keyword>
<dbReference type="Gene3D" id="2.60.40.1500">
    <property type="entry name" value="Glycosyl hydrolase domain, family 39"/>
    <property type="match status" value="1"/>
</dbReference>
<proteinExistence type="inferred from homology"/>
<dbReference type="InterPro" id="IPR017853">
    <property type="entry name" value="GH"/>
</dbReference>
<dbReference type="InterPro" id="IPR049166">
    <property type="entry name" value="GH39_cat"/>
</dbReference>
<dbReference type="PRINTS" id="PR00745">
    <property type="entry name" value="GLHYDRLASE39"/>
</dbReference>
<comment type="caution">
    <text evidence="8">The sequence shown here is derived from an EMBL/GenBank/DDBJ whole genome shotgun (WGS) entry which is preliminary data.</text>
</comment>